<evidence type="ECO:0000256" key="1">
    <source>
        <dbReference type="SAM" id="MobiDB-lite"/>
    </source>
</evidence>
<comment type="caution">
    <text evidence="2">The sequence shown here is derived from an EMBL/GenBank/DDBJ whole genome shotgun (WGS) entry which is preliminary data.</text>
</comment>
<feature type="region of interest" description="Disordered" evidence="1">
    <location>
        <begin position="1"/>
        <end position="20"/>
    </location>
</feature>
<protein>
    <submittedName>
        <fullName evidence="2">Uncharacterized protein</fullName>
    </submittedName>
</protein>
<keyword evidence="3" id="KW-1185">Reference proteome</keyword>
<dbReference type="Proteomes" id="UP000324222">
    <property type="component" value="Unassembled WGS sequence"/>
</dbReference>
<feature type="region of interest" description="Disordered" evidence="1">
    <location>
        <begin position="35"/>
        <end position="122"/>
    </location>
</feature>
<evidence type="ECO:0000313" key="2">
    <source>
        <dbReference type="EMBL" id="MPC65431.1"/>
    </source>
</evidence>
<dbReference type="AlphaFoldDB" id="A0A5B7GYJ6"/>
<proteinExistence type="predicted"/>
<reference evidence="2 3" key="1">
    <citation type="submission" date="2019-05" db="EMBL/GenBank/DDBJ databases">
        <title>Another draft genome of Portunus trituberculatus and its Hox gene families provides insights of decapod evolution.</title>
        <authorList>
            <person name="Jeong J.-H."/>
            <person name="Song I."/>
            <person name="Kim S."/>
            <person name="Choi T."/>
            <person name="Kim D."/>
            <person name="Ryu S."/>
            <person name="Kim W."/>
        </authorList>
    </citation>
    <scope>NUCLEOTIDE SEQUENCE [LARGE SCALE GENOMIC DNA]</scope>
    <source>
        <tissue evidence="2">Muscle</tissue>
    </source>
</reference>
<name>A0A5B7GYJ6_PORTR</name>
<organism evidence="2 3">
    <name type="scientific">Portunus trituberculatus</name>
    <name type="common">Swimming crab</name>
    <name type="synonym">Neptunus trituberculatus</name>
    <dbReference type="NCBI Taxonomy" id="210409"/>
    <lineage>
        <taxon>Eukaryota</taxon>
        <taxon>Metazoa</taxon>
        <taxon>Ecdysozoa</taxon>
        <taxon>Arthropoda</taxon>
        <taxon>Crustacea</taxon>
        <taxon>Multicrustacea</taxon>
        <taxon>Malacostraca</taxon>
        <taxon>Eumalacostraca</taxon>
        <taxon>Eucarida</taxon>
        <taxon>Decapoda</taxon>
        <taxon>Pleocyemata</taxon>
        <taxon>Brachyura</taxon>
        <taxon>Eubrachyura</taxon>
        <taxon>Portunoidea</taxon>
        <taxon>Portunidae</taxon>
        <taxon>Portuninae</taxon>
        <taxon>Portunus</taxon>
    </lineage>
</organism>
<feature type="compositionally biased region" description="Gly residues" evidence="1">
    <location>
        <begin position="1"/>
        <end position="13"/>
    </location>
</feature>
<dbReference type="EMBL" id="VSRR010023371">
    <property type="protein sequence ID" value="MPC65431.1"/>
    <property type="molecule type" value="Genomic_DNA"/>
</dbReference>
<sequence>MRGGGRGRGGGDGGRGDSFARLGSRVSALAVCKENKSHGLSSATKGTCAARPSPRARPGSGPRRGERRSPAPALTLTIQSRVEVTHTAAQGPRRPADPRSRLPVKTPRPRGPGSHQNFPPWHSAFPVGPCTAARPRESCSLGPRPRAAAAGGGGAGLPVCVYHLWEIKRATCSQIGTESRNPIRRYSEKTSSVCLHASNLSSSLPQVSSNGTQAPHYTLTPPPPPPALLRGAIIHLGPRGVLLILPSFTRLTTVSCRVIAEPPAAAAPPPGGLARPQDSQNG</sequence>
<accession>A0A5B7GYJ6</accession>
<feature type="region of interest" description="Disordered" evidence="1">
    <location>
        <begin position="262"/>
        <end position="282"/>
    </location>
</feature>
<evidence type="ECO:0000313" key="3">
    <source>
        <dbReference type="Proteomes" id="UP000324222"/>
    </source>
</evidence>
<gene>
    <name evidence="2" type="ORF">E2C01_059565</name>
</gene>
<feature type="compositionally biased region" description="Low complexity" evidence="1">
    <location>
        <begin position="49"/>
        <end position="61"/>
    </location>
</feature>